<name>A0A9P4NRM6_9PEZI</name>
<gene>
    <name evidence="14" type="ORF">EJ08DRAFT_679201</name>
</gene>
<reference evidence="14" key="1">
    <citation type="journal article" date="2020" name="Stud. Mycol.">
        <title>101 Dothideomycetes genomes: a test case for predicting lifestyles and emergence of pathogens.</title>
        <authorList>
            <person name="Haridas S."/>
            <person name="Albert R."/>
            <person name="Binder M."/>
            <person name="Bloem J."/>
            <person name="Labutti K."/>
            <person name="Salamov A."/>
            <person name="Andreopoulos B."/>
            <person name="Baker S."/>
            <person name="Barry K."/>
            <person name="Bills G."/>
            <person name="Bluhm B."/>
            <person name="Cannon C."/>
            <person name="Castanera R."/>
            <person name="Culley D."/>
            <person name="Daum C."/>
            <person name="Ezra D."/>
            <person name="Gonzalez J."/>
            <person name="Henrissat B."/>
            <person name="Kuo A."/>
            <person name="Liang C."/>
            <person name="Lipzen A."/>
            <person name="Lutzoni F."/>
            <person name="Magnuson J."/>
            <person name="Mondo S."/>
            <person name="Nolan M."/>
            <person name="Ohm R."/>
            <person name="Pangilinan J."/>
            <person name="Park H.-J."/>
            <person name="Ramirez L."/>
            <person name="Alfaro M."/>
            <person name="Sun H."/>
            <person name="Tritt A."/>
            <person name="Yoshinaga Y."/>
            <person name="Zwiers L.-H."/>
            <person name="Turgeon B."/>
            <person name="Goodwin S."/>
            <person name="Spatafora J."/>
            <person name="Crous P."/>
            <person name="Grigoriev I."/>
        </authorList>
    </citation>
    <scope>NUCLEOTIDE SEQUENCE</scope>
    <source>
        <strain evidence="14">CBS 130266</strain>
    </source>
</reference>
<dbReference type="SUPFAM" id="SSF53474">
    <property type="entry name" value="alpha/beta-Hydrolases"/>
    <property type="match status" value="1"/>
</dbReference>
<dbReference type="EC" id="3.1.2.22" evidence="3"/>
<evidence type="ECO:0000256" key="10">
    <source>
        <dbReference type="ARBA" id="ARBA00029392"/>
    </source>
</evidence>
<protein>
    <recommendedName>
        <fullName evidence="4">Acyl-protein thioesterase 1</fullName>
        <ecNumber evidence="3">3.1.2.22</ecNumber>
    </recommendedName>
    <alternativeName>
        <fullName evidence="11">Palmitoyl-protein hydrolase</fullName>
    </alternativeName>
</protein>
<evidence type="ECO:0000256" key="1">
    <source>
        <dbReference type="ARBA" id="ARBA00004496"/>
    </source>
</evidence>
<dbReference type="Proteomes" id="UP000800235">
    <property type="component" value="Unassembled WGS sequence"/>
</dbReference>
<dbReference type="Gene3D" id="3.40.50.1820">
    <property type="entry name" value="alpha/beta hydrolase"/>
    <property type="match status" value="1"/>
</dbReference>
<evidence type="ECO:0000256" key="2">
    <source>
        <dbReference type="ARBA" id="ARBA00006499"/>
    </source>
</evidence>
<keyword evidence="8" id="KW-0276">Fatty acid metabolism</keyword>
<evidence type="ECO:0000256" key="5">
    <source>
        <dbReference type="ARBA" id="ARBA00022487"/>
    </source>
</evidence>
<comment type="similarity">
    <text evidence="2">Belongs to the AB hydrolase superfamily. AB hydrolase 2 family.</text>
</comment>
<accession>A0A9P4NRM6</accession>
<sequence>MSGKAALVVPAIKRHTATVIVAHGLGDSGVGWLWLAENWRKRNKFEEVKFVFPNAPNILITVNGGMRMPGWYDIVGQRDYSDTSLSALSQAEDAPGITRSQTYFHGLINEEIAAGIPSNRIVLGGFSQGGAMSLFAGLTCSEKLAGIFGLSSYMLLQGVFKEKIAAAGGANNSTKVFMGHGDADQVVRYEWGKLTAEKLKEWGHDVEFKTYPGLPHSADPEEIDDLEAYLRTVIPPVDEKESGQASK</sequence>
<evidence type="ECO:0000259" key="13">
    <source>
        <dbReference type="Pfam" id="PF02230"/>
    </source>
</evidence>
<evidence type="ECO:0000256" key="11">
    <source>
        <dbReference type="ARBA" id="ARBA00031195"/>
    </source>
</evidence>
<keyword evidence="6" id="KW-0963">Cytoplasm</keyword>
<comment type="function">
    <text evidence="10">Hydrolyzes fatty acids from S-acylated cysteine residues in proteins with a strong preference for palmitoylated G-alpha proteins over other acyl substrates. Mediates the deacylation of G-alpha proteins such as GPA1 in vivo, but has weak or no activity toward palmitoylated Ras proteins. Has weak lysophospholipase activity in vitro; however such activity may not exist in vivo.</text>
</comment>
<evidence type="ECO:0000313" key="14">
    <source>
        <dbReference type="EMBL" id="KAF2430392.1"/>
    </source>
</evidence>
<dbReference type="OrthoDB" id="2418081at2759"/>
<keyword evidence="5" id="KW-0719">Serine esterase</keyword>
<dbReference type="GO" id="GO:0006631">
    <property type="term" value="P:fatty acid metabolic process"/>
    <property type="evidence" value="ECO:0007669"/>
    <property type="project" value="UniProtKB-KW"/>
</dbReference>
<evidence type="ECO:0000313" key="15">
    <source>
        <dbReference type="Proteomes" id="UP000800235"/>
    </source>
</evidence>
<evidence type="ECO:0000256" key="6">
    <source>
        <dbReference type="ARBA" id="ARBA00022490"/>
    </source>
</evidence>
<dbReference type="GO" id="GO:0005737">
    <property type="term" value="C:cytoplasm"/>
    <property type="evidence" value="ECO:0007669"/>
    <property type="project" value="UniProtKB-SubCell"/>
</dbReference>
<dbReference type="Pfam" id="PF02230">
    <property type="entry name" value="Abhydrolase_2"/>
    <property type="match status" value="1"/>
</dbReference>
<dbReference type="GO" id="GO:0008474">
    <property type="term" value="F:palmitoyl-(protein) hydrolase activity"/>
    <property type="evidence" value="ECO:0007669"/>
    <property type="project" value="UniProtKB-EC"/>
</dbReference>
<evidence type="ECO:0000256" key="4">
    <source>
        <dbReference type="ARBA" id="ARBA00014923"/>
    </source>
</evidence>
<keyword evidence="9" id="KW-0443">Lipid metabolism</keyword>
<dbReference type="FunFam" id="3.40.50.1820:FF:000010">
    <property type="entry name" value="Acyl-protein thioesterase 2"/>
    <property type="match status" value="1"/>
</dbReference>
<proteinExistence type="inferred from homology"/>
<dbReference type="PANTHER" id="PTHR10655">
    <property type="entry name" value="LYSOPHOSPHOLIPASE-RELATED"/>
    <property type="match status" value="1"/>
</dbReference>
<keyword evidence="7" id="KW-0378">Hydrolase</keyword>
<comment type="caution">
    <text evidence="14">The sequence shown here is derived from an EMBL/GenBank/DDBJ whole genome shotgun (WGS) entry which is preliminary data.</text>
</comment>
<comment type="catalytic activity">
    <reaction evidence="12">
        <text>S-hexadecanoyl-L-cysteinyl-[protein] + H2O = L-cysteinyl-[protein] + hexadecanoate + H(+)</text>
        <dbReference type="Rhea" id="RHEA:19233"/>
        <dbReference type="Rhea" id="RHEA-COMP:10131"/>
        <dbReference type="Rhea" id="RHEA-COMP:11032"/>
        <dbReference type="ChEBI" id="CHEBI:7896"/>
        <dbReference type="ChEBI" id="CHEBI:15377"/>
        <dbReference type="ChEBI" id="CHEBI:15378"/>
        <dbReference type="ChEBI" id="CHEBI:29950"/>
        <dbReference type="ChEBI" id="CHEBI:74151"/>
        <dbReference type="EC" id="3.1.2.22"/>
    </reaction>
</comment>
<feature type="domain" description="Phospholipase/carboxylesterase/thioesterase" evidence="13">
    <location>
        <begin position="6"/>
        <end position="234"/>
    </location>
</feature>
<dbReference type="InterPro" id="IPR050565">
    <property type="entry name" value="LYPA1-2/EST-like"/>
</dbReference>
<dbReference type="AlphaFoldDB" id="A0A9P4NRM6"/>
<dbReference type="InterPro" id="IPR029058">
    <property type="entry name" value="AB_hydrolase_fold"/>
</dbReference>
<organism evidence="14 15">
    <name type="scientific">Tothia fuscella</name>
    <dbReference type="NCBI Taxonomy" id="1048955"/>
    <lineage>
        <taxon>Eukaryota</taxon>
        <taxon>Fungi</taxon>
        <taxon>Dikarya</taxon>
        <taxon>Ascomycota</taxon>
        <taxon>Pezizomycotina</taxon>
        <taxon>Dothideomycetes</taxon>
        <taxon>Pleosporomycetidae</taxon>
        <taxon>Venturiales</taxon>
        <taxon>Cylindrosympodiaceae</taxon>
        <taxon>Tothia</taxon>
    </lineage>
</organism>
<evidence type="ECO:0000256" key="3">
    <source>
        <dbReference type="ARBA" id="ARBA00012423"/>
    </source>
</evidence>
<evidence type="ECO:0000256" key="9">
    <source>
        <dbReference type="ARBA" id="ARBA00023098"/>
    </source>
</evidence>
<dbReference type="EMBL" id="MU007039">
    <property type="protein sequence ID" value="KAF2430392.1"/>
    <property type="molecule type" value="Genomic_DNA"/>
</dbReference>
<comment type="subcellular location">
    <subcellularLocation>
        <location evidence="1">Cytoplasm</location>
    </subcellularLocation>
</comment>
<dbReference type="GO" id="GO:0052689">
    <property type="term" value="F:carboxylic ester hydrolase activity"/>
    <property type="evidence" value="ECO:0007669"/>
    <property type="project" value="UniProtKB-KW"/>
</dbReference>
<dbReference type="InterPro" id="IPR003140">
    <property type="entry name" value="PLipase/COase/thioEstase"/>
</dbReference>
<evidence type="ECO:0000256" key="7">
    <source>
        <dbReference type="ARBA" id="ARBA00022801"/>
    </source>
</evidence>
<keyword evidence="15" id="KW-1185">Reference proteome</keyword>
<evidence type="ECO:0000256" key="12">
    <source>
        <dbReference type="ARBA" id="ARBA00047337"/>
    </source>
</evidence>
<dbReference type="PANTHER" id="PTHR10655:SF17">
    <property type="entry name" value="LYSOPHOSPHOLIPASE-LIKE PROTEIN 1"/>
    <property type="match status" value="1"/>
</dbReference>
<evidence type="ECO:0000256" key="8">
    <source>
        <dbReference type="ARBA" id="ARBA00022832"/>
    </source>
</evidence>